<dbReference type="EMBL" id="FRCK01000001">
    <property type="protein sequence ID" value="SHL71656.1"/>
    <property type="molecule type" value="Genomic_DNA"/>
</dbReference>
<name>A0A1M7CWN1_9RHOB</name>
<proteinExistence type="predicted"/>
<evidence type="ECO:0000313" key="2">
    <source>
        <dbReference type="EMBL" id="SHL71656.1"/>
    </source>
</evidence>
<keyword evidence="3" id="KW-1185">Reference proteome</keyword>
<reference evidence="3" key="1">
    <citation type="submission" date="2016-11" db="EMBL/GenBank/DDBJ databases">
        <authorList>
            <person name="Varghese N."/>
            <person name="Submissions S."/>
        </authorList>
    </citation>
    <scope>NUCLEOTIDE SEQUENCE [LARGE SCALE GENOMIC DNA]</scope>
    <source>
        <strain evidence="3">DSM 6637</strain>
    </source>
</reference>
<evidence type="ECO:0000256" key="1">
    <source>
        <dbReference type="SAM" id="MobiDB-lite"/>
    </source>
</evidence>
<protein>
    <submittedName>
        <fullName evidence="2">Phage major capsid protein E</fullName>
    </submittedName>
</protein>
<dbReference type="Pfam" id="PF03864">
    <property type="entry name" value="Phage_cap_E"/>
    <property type="match status" value="1"/>
</dbReference>
<sequence length="322" mass="35401">MHMDIFNDDAFSAVTMTEALEDYEFKPDLLGSLGLFEDIPTATTSVSIERRGNTLSIIPTSLRGTPPWEGERDRRNLRSFETTRIAKGHTLQASEIQNLRAFGEESELEQMIAYMGRYARNLVSDVELTWENMMLGAVQGVVYDADGSVIYDWFDEWGIAKPAAISMDLDDPAIVVEIKARAVLRTLIQKSAGNWNADSYGMALCGDEFFDSLTGHKSVRETFLNTADAQLLNRAFGVRAARMKACSARPLRLRLAGSCSSTIAVSIASRMQRPTARNLRWASGAPKPGSSRSESPGLFSGRSLRAKASSPPTPSACRFIPC</sequence>
<feature type="region of interest" description="Disordered" evidence="1">
    <location>
        <begin position="280"/>
        <end position="316"/>
    </location>
</feature>
<dbReference type="AlphaFoldDB" id="A0A1M7CWN1"/>
<dbReference type="Proteomes" id="UP000184444">
    <property type="component" value="Unassembled WGS sequence"/>
</dbReference>
<dbReference type="InterPro" id="IPR005564">
    <property type="entry name" value="Major_capsid_GpE"/>
</dbReference>
<evidence type="ECO:0000313" key="3">
    <source>
        <dbReference type="Proteomes" id="UP000184444"/>
    </source>
</evidence>
<accession>A0A1M7CWN1</accession>
<gene>
    <name evidence="2" type="ORF">SAMN05444389_1016</name>
</gene>
<organism evidence="2 3">
    <name type="scientific">Paracoccus solventivorans</name>
    <dbReference type="NCBI Taxonomy" id="53463"/>
    <lineage>
        <taxon>Bacteria</taxon>
        <taxon>Pseudomonadati</taxon>
        <taxon>Pseudomonadota</taxon>
        <taxon>Alphaproteobacteria</taxon>
        <taxon>Rhodobacterales</taxon>
        <taxon>Paracoccaceae</taxon>
        <taxon>Paracoccus</taxon>
    </lineage>
</organism>